<reference evidence="1 2" key="1">
    <citation type="submission" date="2015-12" db="EMBL/GenBank/DDBJ databases">
        <title>Draft genome sequence of Moniliophthora roreri, the causal agent of frosty pod rot of cacao.</title>
        <authorList>
            <person name="Aime M.C."/>
            <person name="Diaz-Valderrama J.R."/>
            <person name="Kijpornyongpan T."/>
            <person name="Phillips-Mora W."/>
        </authorList>
    </citation>
    <scope>NUCLEOTIDE SEQUENCE [LARGE SCALE GENOMIC DNA]</scope>
    <source>
        <strain evidence="1 2">MCA 2952</strain>
    </source>
</reference>
<organism evidence="1 2">
    <name type="scientific">Moniliophthora roreri</name>
    <name type="common">Frosty pod rot fungus</name>
    <name type="synonym">Monilia roreri</name>
    <dbReference type="NCBI Taxonomy" id="221103"/>
    <lineage>
        <taxon>Eukaryota</taxon>
        <taxon>Fungi</taxon>
        <taxon>Dikarya</taxon>
        <taxon>Basidiomycota</taxon>
        <taxon>Agaricomycotina</taxon>
        <taxon>Agaricomycetes</taxon>
        <taxon>Agaricomycetidae</taxon>
        <taxon>Agaricales</taxon>
        <taxon>Marasmiineae</taxon>
        <taxon>Marasmiaceae</taxon>
        <taxon>Moniliophthora</taxon>
    </lineage>
</organism>
<dbReference type="Proteomes" id="UP000054988">
    <property type="component" value="Unassembled WGS sequence"/>
</dbReference>
<comment type="caution">
    <text evidence="1">The sequence shown here is derived from an EMBL/GenBank/DDBJ whole genome shotgun (WGS) entry which is preliminary data.</text>
</comment>
<dbReference type="EMBL" id="LATX01002199">
    <property type="protein sequence ID" value="KTB32913.1"/>
    <property type="molecule type" value="Genomic_DNA"/>
</dbReference>
<evidence type="ECO:0000313" key="1">
    <source>
        <dbReference type="EMBL" id="KTB32913.1"/>
    </source>
</evidence>
<evidence type="ECO:0000313" key="2">
    <source>
        <dbReference type="Proteomes" id="UP000054988"/>
    </source>
</evidence>
<sequence length="426" mass="48036">MQGPTDYQLFKSFIRQQFTSHEGAMARLRRNNKLPVAFDVSRPPVQVWNALGSIAYLTDKMHNGGSKARKDTMASVKKNWSSGANIGLWVTFLIENVALADESKGPFTPEGVDLLDKVLRVLSLLLLYPDAVKAETEDVDVEARILRRASPNLPLLSTNVWLRVLELSHATWHTWSAVVALIMYDGSHFEAFADHMTQVNSSGKLDVTRIYICHLLLVTQHFGDMGEQRFIGLQLFMSLVYISSFKGPLYSPFLLNGGIPALFNLLKMFITRPKLLQRTPNDSSDFHCAALLLIEGASLLGGFLATPMWISQALDLGLLILMFKAKRFFAYDKIRESKEKDCGRKLGDIFSEMLNTIKVFIVYPSIRTRFLKSMKHIIDSGLEENLQPRPEPFWSSWETSWCGCAGTRDVPAKVTPQARKDKKFGI</sequence>
<dbReference type="AlphaFoldDB" id="A0A0W0F9G6"/>
<gene>
    <name evidence="1" type="ORF">WG66_14497</name>
</gene>
<name>A0A0W0F9G6_MONRR</name>
<accession>A0A0W0F9G6</accession>
<proteinExistence type="predicted"/>
<protein>
    <submittedName>
        <fullName evidence="1">Uncharacterized protein</fullName>
    </submittedName>
</protein>